<dbReference type="SUPFAM" id="SSF46785">
    <property type="entry name" value="Winged helix' DNA-binding domain"/>
    <property type="match status" value="1"/>
</dbReference>
<dbReference type="PANTHER" id="PTHR11746">
    <property type="entry name" value="O-METHYLTRANSFERASE"/>
    <property type="match status" value="1"/>
</dbReference>
<dbReference type="Gene3D" id="1.10.10.10">
    <property type="entry name" value="Winged helix-like DNA-binding domain superfamily/Winged helix DNA-binding domain"/>
    <property type="match status" value="1"/>
</dbReference>
<protein>
    <recommendedName>
        <fullName evidence="9">O-methyltransferase</fullName>
    </recommendedName>
</protein>
<evidence type="ECO:0000256" key="1">
    <source>
        <dbReference type="ARBA" id="ARBA00022603"/>
    </source>
</evidence>
<keyword evidence="2" id="KW-0808">Transferase</keyword>
<evidence type="ECO:0000256" key="2">
    <source>
        <dbReference type="ARBA" id="ARBA00022679"/>
    </source>
</evidence>
<name>A0ABP0X0L9_9BRYO</name>
<dbReference type="Pfam" id="PF00891">
    <property type="entry name" value="Methyltransf_2"/>
    <property type="match status" value="1"/>
</dbReference>
<dbReference type="InterPro" id="IPR036390">
    <property type="entry name" value="WH_DNA-bd_sf"/>
</dbReference>
<evidence type="ECO:0000259" key="5">
    <source>
        <dbReference type="Pfam" id="PF00891"/>
    </source>
</evidence>
<keyword evidence="3" id="KW-0949">S-adenosyl-L-methionine</keyword>
<evidence type="ECO:0000259" key="6">
    <source>
        <dbReference type="Pfam" id="PF08100"/>
    </source>
</evidence>
<evidence type="ECO:0000256" key="3">
    <source>
        <dbReference type="ARBA" id="ARBA00022691"/>
    </source>
</evidence>
<sequence>MAANSSISDRAQAVPEDDHHATPLRPKTGGEQDAAMFAAMRLTITSPVPAALKAAIELGVFEILAKARGVGKSLTAKEIASQVVQPVSGLSVINHGFLERILRLLASENVVSESAVTVESGNSSSYSNRSTERCYALLPVGTYFVRSDEDGASLAPLLFLEQDRDFQAGWHHLSATVLDDSTDTFTRAHGESYFQYTSHNPRFSDLLNAGMGNQSRLYMQAVLRTYHGFQDVKCLVDVGGGTGSSLALITAKYPHIRGINYDLPHVAAASPAYLGVEHVGGDMFESVPSGDAIFIKWVLHGWNDSGCVTILRNCFNALPASGGKVIVVESVLPDLVLQSEFGAGPTVELRIDLMMLSYASVGAKERTLHEFRQIAKAAGFISVSVVATIDFLSVLEFNKA</sequence>
<keyword evidence="8" id="KW-1185">Reference proteome</keyword>
<dbReference type="Pfam" id="PF08100">
    <property type="entry name" value="Dimerisation"/>
    <property type="match status" value="1"/>
</dbReference>
<feature type="domain" description="O-methyltransferase dimerisation" evidence="6">
    <location>
        <begin position="48"/>
        <end position="130"/>
    </location>
</feature>
<evidence type="ECO:0008006" key="9">
    <source>
        <dbReference type="Google" id="ProtNLM"/>
    </source>
</evidence>
<keyword evidence="1" id="KW-0489">Methyltransferase</keyword>
<dbReference type="SUPFAM" id="SSF53335">
    <property type="entry name" value="S-adenosyl-L-methionine-dependent methyltransferases"/>
    <property type="match status" value="1"/>
</dbReference>
<gene>
    <name evidence="7" type="ORF">CSSPJE1EN1_LOCUS18136</name>
</gene>
<dbReference type="InterPro" id="IPR036388">
    <property type="entry name" value="WH-like_DNA-bd_sf"/>
</dbReference>
<dbReference type="EMBL" id="OZ020100">
    <property type="protein sequence ID" value="CAK9272658.1"/>
    <property type="molecule type" value="Genomic_DNA"/>
</dbReference>
<dbReference type="InterPro" id="IPR029063">
    <property type="entry name" value="SAM-dependent_MTases_sf"/>
</dbReference>
<organism evidence="7 8">
    <name type="scientific">Sphagnum jensenii</name>
    <dbReference type="NCBI Taxonomy" id="128206"/>
    <lineage>
        <taxon>Eukaryota</taxon>
        <taxon>Viridiplantae</taxon>
        <taxon>Streptophyta</taxon>
        <taxon>Embryophyta</taxon>
        <taxon>Bryophyta</taxon>
        <taxon>Sphagnophytina</taxon>
        <taxon>Sphagnopsida</taxon>
        <taxon>Sphagnales</taxon>
        <taxon>Sphagnaceae</taxon>
        <taxon>Sphagnum</taxon>
    </lineage>
</organism>
<dbReference type="Gene3D" id="3.40.50.150">
    <property type="entry name" value="Vaccinia Virus protein VP39"/>
    <property type="match status" value="1"/>
</dbReference>
<evidence type="ECO:0000313" key="8">
    <source>
        <dbReference type="Proteomes" id="UP001497444"/>
    </source>
</evidence>
<dbReference type="PIRSF" id="PIRSF005739">
    <property type="entry name" value="O-mtase"/>
    <property type="match status" value="1"/>
</dbReference>
<proteinExistence type="predicted"/>
<evidence type="ECO:0000256" key="4">
    <source>
        <dbReference type="SAM" id="MobiDB-lite"/>
    </source>
</evidence>
<dbReference type="InterPro" id="IPR001077">
    <property type="entry name" value="COMT_C"/>
</dbReference>
<feature type="domain" description="O-methyltransferase C-terminal" evidence="5">
    <location>
        <begin position="170"/>
        <end position="380"/>
    </location>
</feature>
<dbReference type="InterPro" id="IPR012967">
    <property type="entry name" value="COMT_dimerisation"/>
</dbReference>
<reference evidence="7" key="1">
    <citation type="submission" date="2024-02" db="EMBL/GenBank/DDBJ databases">
        <authorList>
            <consortium name="ELIXIR-Norway"/>
            <consortium name="Elixir Norway"/>
        </authorList>
    </citation>
    <scope>NUCLEOTIDE SEQUENCE</scope>
</reference>
<evidence type="ECO:0000313" key="7">
    <source>
        <dbReference type="EMBL" id="CAK9272658.1"/>
    </source>
</evidence>
<feature type="region of interest" description="Disordered" evidence="4">
    <location>
        <begin position="1"/>
        <end position="29"/>
    </location>
</feature>
<accession>A0ABP0X0L9</accession>
<dbReference type="PROSITE" id="PS51683">
    <property type="entry name" value="SAM_OMT_II"/>
    <property type="match status" value="1"/>
</dbReference>
<dbReference type="Proteomes" id="UP001497444">
    <property type="component" value="Chromosome 5"/>
</dbReference>
<dbReference type="InterPro" id="IPR016461">
    <property type="entry name" value="COMT-like"/>
</dbReference>